<dbReference type="GO" id="GO:0022857">
    <property type="term" value="F:transmembrane transporter activity"/>
    <property type="evidence" value="ECO:0007669"/>
    <property type="project" value="InterPro"/>
</dbReference>
<feature type="transmembrane region" description="Helical" evidence="6">
    <location>
        <begin position="321"/>
        <end position="341"/>
    </location>
</feature>
<dbReference type="Pfam" id="PF07690">
    <property type="entry name" value="MFS_1"/>
    <property type="match status" value="1"/>
</dbReference>
<evidence type="ECO:0000256" key="6">
    <source>
        <dbReference type="SAM" id="Phobius"/>
    </source>
</evidence>
<dbReference type="PANTHER" id="PTHR23526">
    <property type="entry name" value="INTEGRAL MEMBRANE TRANSPORT PROTEIN-RELATED"/>
    <property type="match status" value="1"/>
</dbReference>
<evidence type="ECO:0000256" key="3">
    <source>
        <dbReference type="ARBA" id="ARBA00022692"/>
    </source>
</evidence>
<accession>A0A4V2UT49</accession>
<sequence>MQYPLEIVKKNKRYSIINGAHSMIMNTYSSFLALYAIHILHANHQQVGLLNSLAAVVSLVTTIVGGYWFSQLELKKRFCGFSILFARIALLLFALIPYIPIYQAWILVILVGLMNIPASLANLSWQSLMGDLIPEKERGKFFSYRNQILTIVGMIATATVGVILNLFDKDNPVPYQGLFIITFIFGVLEAYYLFKHIELKEYSSKGTVEKDSLIVAMKKMWQTKPFLFFLISSILFNFGWQMAWPLFNIYQIEYVHASAFWLSLFTVANQLSQILTYKWWGRMADRFGNSMMLFVASVGMATVPFLTVLSKNLYYLVFTNFWSGVSLSGTTLLLFNQLLAVSSEKSRSSYITLYTIFIGFVGFIAPQVGVWILSIFGMNAAMDLSALIRLLGGVAFILVAFRVEQQRHKPLKDKSITQ</sequence>
<name>A0A4V2UT49_9BACI</name>
<feature type="transmembrane region" description="Helical" evidence="6">
    <location>
        <begin position="20"/>
        <end position="41"/>
    </location>
</feature>
<feature type="transmembrane region" description="Helical" evidence="6">
    <location>
        <begin position="353"/>
        <end position="378"/>
    </location>
</feature>
<feature type="transmembrane region" description="Helical" evidence="6">
    <location>
        <begin position="146"/>
        <end position="167"/>
    </location>
</feature>
<evidence type="ECO:0000259" key="7">
    <source>
        <dbReference type="PROSITE" id="PS50850"/>
    </source>
</evidence>
<dbReference type="PANTHER" id="PTHR23526:SF2">
    <property type="entry name" value="MAJOR FACILITATOR SUPERFAMILY (MFS) PROFILE DOMAIN-CONTAINING PROTEIN"/>
    <property type="match status" value="1"/>
</dbReference>
<dbReference type="EMBL" id="SMAB01000002">
    <property type="protein sequence ID" value="TCS84189.1"/>
    <property type="molecule type" value="Genomic_DNA"/>
</dbReference>
<organism evidence="8 9">
    <name type="scientific">Tepidibacillus fermentans</name>
    <dbReference type="NCBI Taxonomy" id="1281767"/>
    <lineage>
        <taxon>Bacteria</taxon>
        <taxon>Bacillati</taxon>
        <taxon>Bacillota</taxon>
        <taxon>Bacilli</taxon>
        <taxon>Bacillales</taxon>
        <taxon>Bacillaceae</taxon>
        <taxon>Tepidibacillus</taxon>
    </lineage>
</organism>
<dbReference type="AlphaFoldDB" id="A0A4V2UT49"/>
<evidence type="ECO:0000256" key="5">
    <source>
        <dbReference type="ARBA" id="ARBA00023136"/>
    </source>
</evidence>
<dbReference type="InterPro" id="IPR036259">
    <property type="entry name" value="MFS_trans_sf"/>
</dbReference>
<dbReference type="RefSeq" id="WP_132767045.1">
    <property type="nucleotide sequence ID" value="NZ_SMAB01000002.1"/>
</dbReference>
<dbReference type="InterPro" id="IPR052528">
    <property type="entry name" value="Sugar_transport-like"/>
</dbReference>
<dbReference type="GO" id="GO:0005886">
    <property type="term" value="C:plasma membrane"/>
    <property type="evidence" value="ECO:0007669"/>
    <property type="project" value="UniProtKB-SubCell"/>
</dbReference>
<keyword evidence="9" id="KW-1185">Reference proteome</keyword>
<dbReference type="InterPro" id="IPR020846">
    <property type="entry name" value="MFS_dom"/>
</dbReference>
<feature type="transmembrane region" description="Helical" evidence="6">
    <location>
        <begin position="384"/>
        <end position="403"/>
    </location>
</feature>
<evidence type="ECO:0000256" key="2">
    <source>
        <dbReference type="ARBA" id="ARBA00022448"/>
    </source>
</evidence>
<feature type="transmembrane region" description="Helical" evidence="6">
    <location>
        <begin position="292"/>
        <end position="309"/>
    </location>
</feature>
<gene>
    <name evidence="8" type="ORF">EDD72_102233</name>
</gene>
<dbReference type="OrthoDB" id="1704268at2"/>
<dbReference type="SUPFAM" id="SSF103473">
    <property type="entry name" value="MFS general substrate transporter"/>
    <property type="match status" value="1"/>
</dbReference>
<evidence type="ECO:0000256" key="4">
    <source>
        <dbReference type="ARBA" id="ARBA00022989"/>
    </source>
</evidence>
<dbReference type="InterPro" id="IPR011701">
    <property type="entry name" value="MFS"/>
</dbReference>
<comment type="subcellular location">
    <subcellularLocation>
        <location evidence="1">Cell membrane</location>
        <topology evidence="1">Multi-pass membrane protein</topology>
    </subcellularLocation>
</comment>
<feature type="transmembrane region" description="Helical" evidence="6">
    <location>
        <begin position="259"/>
        <end position="280"/>
    </location>
</feature>
<dbReference type="PROSITE" id="PS50850">
    <property type="entry name" value="MFS"/>
    <property type="match status" value="1"/>
</dbReference>
<keyword evidence="5 6" id="KW-0472">Membrane</keyword>
<feature type="transmembrane region" description="Helical" evidence="6">
    <location>
        <begin position="226"/>
        <end position="247"/>
    </location>
</feature>
<reference evidence="8 9" key="1">
    <citation type="submission" date="2019-03" db="EMBL/GenBank/DDBJ databases">
        <title>Genomic Encyclopedia of Type Strains, Phase IV (KMG-IV): sequencing the most valuable type-strain genomes for metagenomic binning, comparative biology and taxonomic classification.</title>
        <authorList>
            <person name="Goeker M."/>
        </authorList>
    </citation>
    <scope>NUCLEOTIDE SEQUENCE [LARGE SCALE GENOMIC DNA]</scope>
    <source>
        <strain evidence="8 9">DSM 23802</strain>
    </source>
</reference>
<keyword evidence="3 6" id="KW-0812">Transmembrane</keyword>
<feature type="transmembrane region" description="Helical" evidence="6">
    <location>
        <begin position="81"/>
        <end position="99"/>
    </location>
</feature>
<keyword evidence="4 6" id="KW-1133">Transmembrane helix</keyword>
<evidence type="ECO:0000313" key="8">
    <source>
        <dbReference type="EMBL" id="TCS84189.1"/>
    </source>
</evidence>
<evidence type="ECO:0000313" key="9">
    <source>
        <dbReference type="Proteomes" id="UP000295788"/>
    </source>
</evidence>
<dbReference type="Proteomes" id="UP000295788">
    <property type="component" value="Unassembled WGS sequence"/>
</dbReference>
<evidence type="ECO:0000256" key="1">
    <source>
        <dbReference type="ARBA" id="ARBA00004651"/>
    </source>
</evidence>
<comment type="caution">
    <text evidence="8">The sequence shown here is derived from an EMBL/GenBank/DDBJ whole genome shotgun (WGS) entry which is preliminary data.</text>
</comment>
<dbReference type="Gene3D" id="1.20.1250.20">
    <property type="entry name" value="MFS general substrate transporter like domains"/>
    <property type="match status" value="2"/>
</dbReference>
<proteinExistence type="predicted"/>
<feature type="domain" description="Major facilitator superfamily (MFS) profile" evidence="7">
    <location>
        <begin position="225"/>
        <end position="418"/>
    </location>
</feature>
<protein>
    <submittedName>
        <fullName evidence="8">MFS-type transporter involved in bile tolerance (Atg22 family)</fullName>
    </submittedName>
</protein>
<feature type="transmembrane region" description="Helical" evidence="6">
    <location>
        <begin position="173"/>
        <end position="194"/>
    </location>
</feature>
<feature type="transmembrane region" description="Helical" evidence="6">
    <location>
        <begin position="47"/>
        <end position="69"/>
    </location>
</feature>
<keyword evidence="2" id="KW-0813">Transport</keyword>
<feature type="transmembrane region" description="Helical" evidence="6">
    <location>
        <begin position="105"/>
        <end position="125"/>
    </location>
</feature>